<keyword evidence="2" id="KW-1185">Reference proteome</keyword>
<evidence type="ECO:0000313" key="1">
    <source>
        <dbReference type="EMBL" id="KRL06326.1"/>
    </source>
</evidence>
<protein>
    <recommendedName>
        <fullName evidence="3">Homing endonuclease LAGLIDADG domain-containing protein</fullName>
    </recommendedName>
</protein>
<name>A0A0R1MEC0_9LACO</name>
<dbReference type="AlphaFoldDB" id="A0A0R1MEC0"/>
<dbReference type="EMBL" id="AZDX01000026">
    <property type="protein sequence ID" value="KRL06326.1"/>
    <property type="molecule type" value="Genomic_DNA"/>
</dbReference>
<sequence length="84" mass="9553">MGDWILNAKKRNQLLTVLKTLGALNVLKKDNSYDIYIVEKAFLKVMLIINFLGSIGAYFECCPVTNEKGNITVFHIIIHDYSSM</sequence>
<reference evidence="1 2" key="1">
    <citation type="journal article" date="2015" name="Genome Announc.">
        <title>Expanding the biotechnology potential of lactobacilli through comparative genomics of 213 strains and associated genera.</title>
        <authorList>
            <person name="Sun Z."/>
            <person name="Harris H.M."/>
            <person name="McCann A."/>
            <person name="Guo C."/>
            <person name="Argimon S."/>
            <person name="Zhang W."/>
            <person name="Yang X."/>
            <person name="Jeffery I.B."/>
            <person name="Cooney J.C."/>
            <person name="Kagawa T.F."/>
            <person name="Liu W."/>
            <person name="Song Y."/>
            <person name="Salvetti E."/>
            <person name="Wrobel A."/>
            <person name="Rasinkangas P."/>
            <person name="Parkhill J."/>
            <person name="Rea M.C."/>
            <person name="O'Sullivan O."/>
            <person name="Ritari J."/>
            <person name="Douillard F.P."/>
            <person name="Paul Ross R."/>
            <person name="Yang R."/>
            <person name="Briner A.E."/>
            <person name="Felis G.E."/>
            <person name="de Vos W.M."/>
            <person name="Barrangou R."/>
            <person name="Klaenhammer T.R."/>
            <person name="Caufield P.W."/>
            <person name="Cui Y."/>
            <person name="Zhang H."/>
            <person name="O'Toole P.W."/>
        </authorList>
    </citation>
    <scope>NUCLEOTIDE SEQUENCE [LARGE SCALE GENOMIC DNA]</scope>
    <source>
        <strain evidence="1 2">DSM 19519</strain>
    </source>
</reference>
<dbReference type="Proteomes" id="UP000051448">
    <property type="component" value="Unassembled WGS sequence"/>
</dbReference>
<accession>A0A0R1MEC0</accession>
<dbReference type="PATRIC" id="fig|1423759.3.peg.950"/>
<evidence type="ECO:0000313" key="2">
    <source>
        <dbReference type="Proteomes" id="UP000051448"/>
    </source>
</evidence>
<gene>
    <name evidence="1" type="ORF">FC92_GL000898</name>
</gene>
<evidence type="ECO:0008006" key="3">
    <source>
        <dbReference type="Google" id="ProtNLM"/>
    </source>
</evidence>
<proteinExistence type="predicted"/>
<comment type="caution">
    <text evidence="1">The sequence shown here is derived from an EMBL/GenBank/DDBJ whole genome shotgun (WGS) entry which is preliminary data.</text>
</comment>
<organism evidence="1 2">
    <name type="scientific">Liquorilactobacillus hordei DSM 19519</name>
    <dbReference type="NCBI Taxonomy" id="1423759"/>
    <lineage>
        <taxon>Bacteria</taxon>
        <taxon>Bacillati</taxon>
        <taxon>Bacillota</taxon>
        <taxon>Bacilli</taxon>
        <taxon>Lactobacillales</taxon>
        <taxon>Lactobacillaceae</taxon>
        <taxon>Liquorilactobacillus</taxon>
    </lineage>
</organism>
<dbReference type="STRING" id="1423759.FC92_GL000898"/>